<reference evidence="4 5" key="1">
    <citation type="submission" date="2019-07" db="EMBL/GenBank/DDBJ databases">
        <title>Annotation for the trematode Paragonimus westermani.</title>
        <authorList>
            <person name="Choi Y.-J."/>
        </authorList>
    </citation>
    <scope>NUCLEOTIDE SEQUENCE [LARGE SCALE GENOMIC DNA]</scope>
    <source>
        <strain evidence="4">180907_Pwestermani</strain>
    </source>
</reference>
<keyword evidence="5" id="KW-1185">Reference proteome</keyword>
<keyword evidence="1" id="KW-0521">NADP</keyword>
<dbReference type="InterPro" id="IPR032095">
    <property type="entry name" value="Sacchrp_dh-like_C"/>
</dbReference>
<dbReference type="PANTHER" id="PTHR11133">
    <property type="entry name" value="SACCHAROPINE DEHYDROGENASE"/>
    <property type="match status" value="1"/>
</dbReference>
<dbReference type="GO" id="GO:0004753">
    <property type="term" value="F:saccharopine dehydrogenase activity"/>
    <property type="evidence" value="ECO:0007669"/>
    <property type="project" value="TreeGrafter"/>
</dbReference>
<dbReference type="OrthoDB" id="10059875at2759"/>
<feature type="domain" description="Saccharopine dehydrogenase-like C-terminal" evidence="3">
    <location>
        <begin position="17"/>
        <end position="335"/>
    </location>
</feature>
<dbReference type="EMBL" id="JTDF01021765">
    <property type="protein sequence ID" value="KAF8561406.1"/>
    <property type="molecule type" value="Genomic_DNA"/>
</dbReference>
<proteinExistence type="predicted"/>
<name>A0A8T0D1S4_9TREM</name>
<sequence length="347" mass="38127">MESSIQQAGITAFMEMGLDPGIDHLLTKECIDEVTQKGGRVVSYRSFTGGLPAPENSNNPLRYKFSWSPEAAMSTVMNGAKYLENGEIKEIPADGSLMKMASAMDVFPGFNLEGYPNRDSTRYIDLYGLQGCHTVIRGTLRYGGYTNAVSVLLQLGLLHSKPEQILQPGSPHITWRQLICQKLSLDEKLNAEQMERAILNKFGNDKTKYACLHDLGFLSDDPVAQAGTPLASTSEQLSKVIAYGPTERDLIIMAHELIIDWPNKKQRELRKVSLVAYGKAGQGKAGMAMSRTVGIPVAIAAKMIVNGEVTDKGIVLPLKPHIYKPIIERLKQEGIQAQESSTFMSLP</sequence>
<protein>
    <recommendedName>
        <fullName evidence="3">Saccharopine dehydrogenase-like C-terminal domain-containing protein</fullName>
    </recommendedName>
</protein>
<dbReference type="GO" id="GO:0019878">
    <property type="term" value="P:lysine biosynthetic process via aminoadipic acid"/>
    <property type="evidence" value="ECO:0007669"/>
    <property type="project" value="TreeGrafter"/>
</dbReference>
<evidence type="ECO:0000313" key="5">
    <source>
        <dbReference type="Proteomes" id="UP000699462"/>
    </source>
</evidence>
<dbReference type="SUPFAM" id="SSF55347">
    <property type="entry name" value="Glyceraldehyde-3-phosphate dehydrogenase-like, C-terminal domain"/>
    <property type="match status" value="1"/>
</dbReference>
<gene>
    <name evidence="4" type="ORF">P879_01807</name>
</gene>
<organism evidence="4 5">
    <name type="scientific">Paragonimus westermani</name>
    <dbReference type="NCBI Taxonomy" id="34504"/>
    <lineage>
        <taxon>Eukaryota</taxon>
        <taxon>Metazoa</taxon>
        <taxon>Spiralia</taxon>
        <taxon>Lophotrochozoa</taxon>
        <taxon>Platyhelminthes</taxon>
        <taxon>Trematoda</taxon>
        <taxon>Digenea</taxon>
        <taxon>Plagiorchiida</taxon>
        <taxon>Troglotremata</taxon>
        <taxon>Troglotrematidae</taxon>
        <taxon>Paragonimus</taxon>
    </lineage>
</organism>
<dbReference type="FunFam" id="3.30.360.10:FF:000008">
    <property type="entry name" value="Alpha-aminoadipic semialdehyde synthase, mitochondrial"/>
    <property type="match status" value="1"/>
</dbReference>
<dbReference type="GO" id="GO:0005737">
    <property type="term" value="C:cytoplasm"/>
    <property type="evidence" value="ECO:0007669"/>
    <property type="project" value="TreeGrafter"/>
</dbReference>
<dbReference type="PANTHER" id="PTHR11133:SF22">
    <property type="entry name" value="ALPHA-AMINOADIPIC SEMIALDEHYDE SYNTHASE, MITOCHONDRIAL"/>
    <property type="match status" value="1"/>
</dbReference>
<dbReference type="Gene3D" id="3.30.360.10">
    <property type="entry name" value="Dihydrodipicolinate Reductase, domain 2"/>
    <property type="match status" value="1"/>
</dbReference>
<evidence type="ECO:0000256" key="2">
    <source>
        <dbReference type="ARBA" id="ARBA00023002"/>
    </source>
</evidence>
<dbReference type="Gene3D" id="1.10.1870.10">
    <property type="entry name" value="Domain 3, Saccharopine reductase"/>
    <property type="match status" value="1"/>
</dbReference>
<evidence type="ECO:0000313" key="4">
    <source>
        <dbReference type="EMBL" id="KAF8561406.1"/>
    </source>
</evidence>
<evidence type="ECO:0000259" key="3">
    <source>
        <dbReference type="Pfam" id="PF16653"/>
    </source>
</evidence>
<dbReference type="AlphaFoldDB" id="A0A8T0D1S4"/>
<comment type="caution">
    <text evidence="4">The sequence shown here is derived from an EMBL/GenBank/DDBJ whole genome shotgun (WGS) entry which is preliminary data.</text>
</comment>
<dbReference type="Proteomes" id="UP000699462">
    <property type="component" value="Unassembled WGS sequence"/>
</dbReference>
<dbReference type="Pfam" id="PF16653">
    <property type="entry name" value="Sacchrp_dh_C"/>
    <property type="match status" value="1"/>
</dbReference>
<evidence type="ECO:0000256" key="1">
    <source>
        <dbReference type="ARBA" id="ARBA00022857"/>
    </source>
</evidence>
<accession>A0A8T0D1S4</accession>
<dbReference type="InterPro" id="IPR051168">
    <property type="entry name" value="AASS"/>
</dbReference>
<keyword evidence="2" id="KW-0560">Oxidoreductase</keyword>